<accession>A0A1Q5U0F1</accession>
<sequence>MEDYHRYEDYISAQHTIPKTDPVALYTDEGIYGRVVDAEDVESWTNLHAFTAKLFGLGLIHWKYIGTLIFHDALEQTSTGQYQEAIIQAMAQWVRHAGEAMSLILRRQEAAAKFKGADTTGKLCLGSASFCAGRWLF</sequence>
<evidence type="ECO:0000313" key="1">
    <source>
        <dbReference type="EMBL" id="OKP05938.1"/>
    </source>
</evidence>
<evidence type="ECO:0000313" key="2">
    <source>
        <dbReference type="Proteomes" id="UP000186955"/>
    </source>
</evidence>
<dbReference type="AlphaFoldDB" id="A0A1Q5U0F1"/>
<dbReference type="InterPro" id="IPR022085">
    <property type="entry name" value="OpdG"/>
</dbReference>
<dbReference type="Pfam" id="PF12311">
    <property type="entry name" value="DUF3632"/>
    <property type="match status" value="1"/>
</dbReference>
<reference evidence="1 2" key="1">
    <citation type="submission" date="2016-10" db="EMBL/GenBank/DDBJ databases">
        <title>Genome sequence of the ascomycete fungus Penicillium subrubescens.</title>
        <authorList>
            <person name="De Vries R.P."/>
            <person name="Peng M."/>
            <person name="Dilokpimol A."/>
            <person name="Hilden K."/>
            <person name="Makela M.R."/>
            <person name="Grigoriev I."/>
            <person name="Riley R."/>
            <person name="Granchi Z."/>
        </authorList>
    </citation>
    <scope>NUCLEOTIDE SEQUENCE [LARGE SCALE GENOMIC DNA]</scope>
    <source>
        <strain evidence="1 2">CBS 132785</strain>
    </source>
</reference>
<proteinExistence type="predicted"/>
<dbReference type="Proteomes" id="UP000186955">
    <property type="component" value="Unassembled WGS sequence"/>
</dbReference>
<keyword evidence="2" id="KW-1185">Reference proteome</keyword>
<name>A0A1Q5U0F1_9EURO</name>
<dbReference type="STRING" id="1316194.A0A1Q5U0F1"/>
<protein>
    <submittedName>
        <fullName evidence="1">Uncharacterized protein</fullName>
    </submittedName>
</protein>
<organism evidence="1 2">
    <name type="scientific">Penicillium subrubescens</name>
    <dbReference type="NCBI Taxonomy" id="1316194"/>
    <lineage>
        <taxon>Eukaryota</taxon>
        <taxon>Fungi</taxon>
        <taxon>Dikarya</taxon>
        <taxon>Ascomycota</taxon>
        <taxon>Pezizomycotina</taxon>
        <taxon>Eurotiomycetes</taxon>
        <taxon>Eurotiomycetidae</taxon>
        <taxon>Eurotiales</taxon>
        <taxon>Aspergillaceae</taxon>
        <taxon>Penicillium</taxon>
    </lineage>
</organism>
<comment type="caution">
    <text evidence="1">The sequence shown here is derived from an EMBL/GenBank/DDBJ whole genome shotgun (WGS) entry which is preliminary data.</text>
</comment>
<gene>
    <name evidence="1" type="ORF">PENSUB_6658</name>
</gene>
<dbReference type="EMBL" id="MNBE01000602">
    <property type="protein sequence ID" value="OKP05938.1"/>
    <property type="molecule type" value="Genomic_DNA"/>
</dbReference>